<evidence type="ECO:0000313" key="2">
    <source>
        <dbReference type="Proteomes" id="UP000789525"/>
    </source>
</evidence>
<keyword evidence="2" id="KW-1185">Reference proteome</keyword>
<name>A0ACA9QDC6_9GLOM</name>
<dbReference type="Proteomes" id="UP000789525">
    <property type="component" value="Unassembled WGS sequence"/>
</dbReference>
<dbReference type="EMBL" id="CAJVPT010050832">
    <property type="protein sequence ID" value="CAG8746664.1"/>
    <property type="molecule type" value="Genomic_DNA"/>
</dbReference>
<proteinExistence type="predicted"/>
<protein>
    <submittedName>
        <fullName evidence="1">9659_t:CDS:1</fullName>
    </submittedName>
</protein>
<feature type="non-terminal residue" evidence="1">
    <location>
        <position position="88"/>
    </location>
</feature>
<gene>
    <name evidence="1" type="ORF">ACOLOM_LOCUS12482</name>
</gene>
<evidence type="ECO:0000313" key="1">
    <source>
        <dbReference type="EMBL" id="CAG8746664.1"/>
    </source>
</evidence>
<reference evidence="1" key="1">
    <citation type="submission" date="2021-06" db="EMBL/GenBank/DDBJ databases">
        <authorList>
            <person name="Kallberg Y."/>
            <person name="Tangrot J."/>
            <person name="Rosling A."/>
        </authorList>
    </citation>
    <scope>NUCLEOTIDE SEQUENCE</scope>
    <source>
        <strain evidence="1">CL356</strain>
    </source>
</reference>
<accession>A0ACA9QDC6</accession>
<sequence length="88" mass="9343">MRSFTSILIPLAGTFLSSVKAAPTGDPTEILDPTGLKYASLHKRATWTPAQGGCWSDNVDHVRALEHNGGNANDMTPEKCQSLCESAG</sequence>
<comment type="caution">
    <text evidence="1">The sequence shown here is derived from an EMBL/GenBank/DDBJ whole genome shotgun (WGS) entry which is preliminary data.</text>
</comment>
<organism evidence="1 2">
    <name type="scientific">Acaulospora colombiana</name>
    <dbReference type="NCBI Taxonomy" id="27376"/>
    <lineage>
        <taxon>Eukaryota</taxon>
        <taxon>Fungi</taxon>
        <taxon>Fungi incertae sedis</taxon>
        <taxon>Mucoromycota</taxon>
        <taxon>Glomeromycotina</taxon>
        <taxon>Glomeromycetes</taxon>
        <taxon>Diversisporales</taxon>
        <taxon>Acaulosporaceae</taxon>
        <taxon>Acaulospora</taxon>
    </lineage>
</organism>